<evidence type="ECO:0000313" key="10">
    <source>
        <dbReference type="EMBL" id="SDC67584.1"/>
    </source>
</evidence>
<dbReference type="NCBIfam" id="NF008823">
    <property type="entry name" value="PRK11873.1"/>
    <property type="match status" value="1"/>
</dbReference>
<evidence type="ECO:0000313" key="12">
    <source>
        <dbReference type="EMBL" id="SET08909.1"/>
    </source>
</evidence>
<feature type="domain" description="Methyltransferase" evidence="9">
    <location>
        <begin position="81"/>
        <end position="225"/>
    </location>
</feature>
<dbReference type="EMBL" id="FNBJ01000024">
    <property type="protein sequence ID" value="SDF78786.1"/>
    <property type="molecule type" value="Genomic_DNA"/>
</dbReference>
<evidence type="ECO:0000256" key="6">
    <source>
        <dbReference type="ARBA" id="ARBA00047941"/>
    </source>
</evidence>
<comment type="catalytic activity">
    <reaction evidence="6">
        <text>arsenic triglutathione + [thioredoxin]-dithiol + S-adenosyl-L-methionine + 2 H2O = methylarsonous acid + [thioredoxin]-disulfide + 3 glutathione + S-adenosyl-L-homocysteine + H(+)</text>
        <dbReference type="Rhea" id="RHEA:69460"/>
        <dbReference type="Rhea" id="RHEA-COMP:10698"/>
        <dbReference type="Rhea" id="RHEA-COMP:10700"/>
        <dbReference type="ChEBI" id="CHEBI:15377"/>
        <dbReference type="ChEBI" id="CHEBI:15378"/>
        <dbReference type="ChEBI" id="CHEBI:17826"/>
        <dbReference type="ChEBI" id="CHEBI:29950"/>
        <dbReference type="ChEBI" id="CHEBI:50058"/>
        <dbReference type="ChEBI" id="CHEBI:57856"/>
        <dbReference type="ChEBI" id="CHEBI:57925"/>
        <dbReference type="ChEBI" id="CHEBI:59789"/>
        <dbReference type="ChEBI" id="CHEBI:183640"/>
        <dbReference type="EC" id="2.1.1.137"/>
    </reaction>
</comment>
<comment type="similarity">
    <text evidence="3">Belongs to the methyltransferase superfamily. Arsenite methyltransferase family.</text>
</comment>
<keyword evidence="1 10" id="KW-0808">Transferase</keyword>
<evidence type="ECO:0000313" key="15">
    <source>
        <dbReference type="Proteomes" id="UP000324896"/>
    </source>
</evidence>
<evidence type="ECO:0000256" key="7">
    <source>
        <dbReference type="ARBA" id="ARBA00047943"/>
    </source>
</evidence>
<dbReference type="PANTHER" id="PTHR43675:SF8">
    <property type="entry name" value="ARSENITE METHYLTRANSFERASE"/>
    <property type="match status" value="1"/>
</dbReference>
<keyword evidence="10" id="KW-0489">Methyltransferase</keyword>
<evidence type="ECO:0000256" key="8">
    <source>
        <dbReference type="ARBA" id="ARBA00048428"/>
    </source>
</evidence>
<dbReference type="InterPro" id="IPR029063">
    <property type="entry name" value="SAM-dependent_MTases_sf"/>
</dbReference>
<dbReference type="SUPFAM" id="SSF53335">
    <property type="entry name" value="S-adenosyl-L-methionine-dependent methyltransferases"/>
    <property type="match status" value="1"/>
</dbReference>
<dbReference type="RefSeq" id="WP_089720470.1">
    <property type="nucleotide sequence ID" value="NZ_FMYT01000011.1"/>
</dbReference>
<evidence type="ECO:0000256" key="2">
    <source>
        <dbReference type="ARBA" id="ARBA00022691"/>
    </source>
</evidence>
<gene>
    <name evidence="10" type="ORF">SAMN04488597_11188</name>
    <name evidence="11" type="ORF">SAMN04488598_12444</name>
    <name evidence="12" type="ORF">SAMN04515652_12444</name>
</gene>
<accession>A0A1G6NJP2</accession>
<evidence type="ECO:0000313" key="13">
    <source>
        <dbReference type="Proteomes" id="UP000198612"/>
    </source>
</evidence>
<dbReference type="CDD" id="cd02440">
    <property type="entry name" value="AdoMet_MTases"/>
    <property type="match status" value="1"/>
</dbReference>
<protein>
    <recommendedName>
        <fullName evidence="5">Arsenite methyltransferase</fullName>
        <ecNumber evidence="4">2.1.1.137</ecNumber>
    </recommendedName>
</protein>
<dbReference type="EMBL" id="FMYT01000011">
    <property type="protein sequence ID" value="SDC67584.1"/>
    <property type="molecule type" value="Genomic_DNA"/>
</dbReference>
<dbReference type="AlphaFoldDB" id="A0A1G6NJP2"/>
<keyword evidence="14" id="KW-1185">Reference proteome</keyword>
<evidence type="ECO:0000256" key="4">
    <source>
        <dbReference type="ARBA" id="ARBA00034521"/>
    </source>
</evidence>
<evidence type="ECO:0000313" key="14">
    <source>
        <dbReference type="Proteomes" id="UP000199519"/>
    </source>
</evidence>
<keyword evidence="2" id="KW-0949">S-adenosyl-L-methionine</keyword>
<dbReference type="Gene3D" id="3.40.50.150">
    <property type="entry name" value="Vaccinia Virus protein VP39"/>
    <property type="match status" value="1"/>
</dbReference>
<name>A0A1G6NJP2_9FIRM</name>
<dbReference type="EC" id="2.1.1.137" evidence="4"/>
<dbReference type="InterPro" id="IPR025714">
    <property type="entry name" value="Methyltranfer_dom"/>
</dbReference>
<dbReference type="Proteomes" id="UP000199519">
    <property type="component" value="Unassembled WGS sequence"/>
</dbReference>
<dbReference type="InterPro" id="IPR026669">
    <property type="entry name" value="Arsenite_MeTrfase-like"/>
</dbReference>
<dbReference type="Proteomes" id="UP000324896">
    <property type="component" value="Unassembled WGS sequence"/>
</dbReference>
<dbReference type="Pfam" id="PF13847">
    <property type="entry name" value="Methyltransf_31"/>
    <property type="match status" value="1"/>
</dbReference>
<proteinExistence type="inferred from homology"/>
<organism evidence="10 15">
    <name type="scientific">Halanaerobium congolense</name>
    <dbReference type="NCBI Taxonomy" id="54121"/>
    <lineage>
        <taxon>Bacteria</taxon>
        <taxon>Bacillati</taxon>
        <taxon>Bacillota</taxon>
        <taxon>Clostridia</taxon>
        <taxon>Halanaerobiales</taxon>
        <taxon>Halanaerobiaceae</taxon>
        <taxon>Halanaerobium</taxon>
    </lineage>
</organism>
<dbReference type="GO" id="GO:0032259">
    <property type="term" value="P:methylation"/>
    <property type="evidence" value="ECO:0007669"/>
    <property type="project" value="UniProtKB-KW"/>
</dbReference>
<dbReference type="PANTHER" id="PTHR43675">
    <property type="entry name" value="ARSENITE METHYLTRANSFERASE"/>
    <property type="match status" value="1"/>
</dbReference>
<evidence type="ECO:0000259" key="9">
    <source>
        <dbReference type="Pfam" id="PF13847"/>
    </source>
</evidence>
<evidence type="ECO:0000256" key="1">
    <source>
        <dbReference type="ARBA" id="ARBA00022679"/>
    </source>
</evidence>
<dbReference type="GO" id="GO:0030791">
    <property type="term" value="F:arsenite methyltransferase activity"/>
    <property type="evidence" value="ECO:0007669"/>
    <property type="project" value="UniProtKB-EC"/>
</dbReference>
<comment type="catalytic activity">
    <reaction evidence="8">
        <text>arsenic triglutathione + 3 [thioredoxin]-dithiol + 3 S-adenosyl-L-methionine = trimethylarsine + 3 [thioredoxin]-disulfide + 3 glutathione + 3 S-adenosyl-L-homocysteine + 3 H(+)</text>
        <dbReference type="Rhea" id="RHEA:69432"/>
        <dbReference type="Rhea" id="RHEA-COMP:10698"/>
        <dbReference type="Rhea" id="RHEA-COMP:10700"/>
        <dbReference type="ChEBI" id="CHEBI:15378"/>
        <dbReference type="ChEBI" id="CHEBI:27130"/>
        <dbReference type="ChEBI" id="CHEBI:29950"/>
        <dbReference type="ChEBI" id="CHEBI:50058"/>
        <dbReference type="ChEBI" id="CHEBI:57856"/>
        <dbReference type="ChEBI" id="CHEBI:57925"/>
        <dbReference type="ChEBI" id="CHEBI:59789"/>
        <dbReference type="ChEBI" id="CHEBI:183640"/>
        <dbReference type="EC" id="2.1.1.137"/>
    </reaction>
</comment>
<evidence type="ECO:0000256" key="3">
    <source>
        <dbReference type="ARBA" id="ARBA00034487"/>
    </source>
</evidence>
<dbReference type="EMBL" id="FOHG01000024">
    <property type="protein sequence ID" value="SET08909.1"/>
    <property type="molecule type" value="Genomic_DNA"/>
</dbReference>
<sequence>MTNKDLKIKDKVKKNYTEVVTKEKSGCGCGSSSCCGSENEEAKAKELAAKMDYSSEELESAFAEANYGLGCGNPGAIAELKPGETVLDLGCGAGFDVFLAARKVGEDGKVIGVDMTAAMIEKAKANAKKNKVDNVEFILGEIEELPLADNSVDVIISNCVINLSPAKKKVFSEAKRVLKSGGRLAISDIIKAEEFPAAVESDLDNYSSCVTGSIVREELLSILKELEFKNIEIERKEHSDEIVKDWVSGIDINKYIYSAYISAEK</sequence>
<evidence type="ECO:0000313" key="11">
    <source>
        <dbReference type="EMBL" id="SDF78786.1"/>
    </source>
</evidence>
<evidence type="ECO:0000256" key="5">
    <source>
        <dbReference type="ARBA" id="ARBA00034545"/>
    </source>
</evidence>
<reference evidence="13 14" key="1">
    <citation type="submission" date="2016-10" db="EMBL/GenBank/DDBJ databases">
        <authorList>
            <person name="Varghese N."/>
            <person name="Submissions S."/>
        </authorList>
    </citation>
    <scope>NUCLEOTIDE SEQUENCE [LARGE SCALE GENOMIC DNA]</scope>
    <source>
        <strain evidence="10 15">WG10</strain>
        <strain evidence="11 14">WG2</strain>
        <strain evidence="12 13">WG5</strain>
    </source>
</reference>
<comment type="catalytic activity">
    <reaction evidence="7">
        <text>arsenic triglutathione + 2 [thioredoxin]-dithiol + 2 S-adenosyl-L-methionine + H2O = dimethylarsinous acid + 2 [thioredoxin]-disulfide + 3 glutathione + 2 S-adenosyl-L-homocysteine + 2 H(+)</text>
        <dbReference type="Rhea" id="RHEA:69464"/>
        <dbReference type="Rhea" id="RHEA-COMP:10698"/>
        <dbReference type="Rhea" id="RHEA-COMP:10700"/>
        <dbReference type="ChEBI" id="CHEBI:15377"/>
        <dbReference type="ChEBI" id="CHEBI:15378"/>
        <dbReference type="ChEBI" id="CHEBI:23808"/>
        <dbReference type="ChEBI" id="CHEBI:29950"/>
        <dbReference type="ChEBI" id="CHEBI:50058"/>
        <dbReference type="ChEBI" id="CHEBI:57856"/>
        <dbReference type="ChEBI" id="CHEBI:57925"/>
        <dbReference type="ChEBI" id="CHEBI:59789"/>
        <dbReference type="ChEBI" id="CHEBI:183640"/>
        <dbReference type="EC" id="2.1.1.137"/>
    </reaction>
</comment>
<dbReference type="Proteomes" id="UP000198612">
    <property type="component" value="Unassembled WGS sequence"/>
</dbReference>